<dbReference type="EMBL" id="CP136600">
    <property type="protein sequence ID" value="WOH37515.1"/>
    <property type="molecule type" value="Genomic_DNA"/>
</dbReference>
<reference evidence="2 3" key="1">
    <citation type="submission" date="2023-09" db="EMBL/GenBank/DDBJ databases">
        <authorList>
            <person name="Qi X."/>
        </authorList>
    </citation>
    <scope>NUCLEOTIDE SEQUENCE [LARGE SCALE GENOMIC DNA]</scope>
    <source>
        <strain evidence="2 3">S1-1</strain>
    </source>
</reference>
<dbReference type="Proteomes" id="UP001301442">
    <property type="component" value="Chromosome"/>
</dbReference>
<organism evidence="2 3">
    <name type="scientific">Thalassotalea fonticola</name>
    <dbReference type="NCBI Taxonomy" id="3065649"/>
    <lineage>
        <taxon>Bacteria</taxon>
        <taxon>Pseudomonadati</taxon>
        <taxon>Pseudomonadota</taxon>
        <taxon>Gammaproteobacteria</taxon>
        <taxon>Alteromonadales</taxon>
        <taxon>Colwelliaceae</taxon>
        <taxon>Thalassotalea</taxon>
    </lineage>
</organism>
<sequence length="804" mass="93290">MLFVKEIWKSISSNYRLSKKTDKIQKKILDKSISNLKVACILDEFSYSSFSPEMELHKITPNDVKAQLVEINPDYIFIESAWKGNDSCWQGKLSHLEANVVEIFCWANKNNVITVFWNKEDPVHFSTFLPVAKLADYIFTTDVDSICQYKQSLGHNRIFYLPFAVQPHKHNPIERYQRKNKLCFAGSYYARYKERQHDFDKIFDLGSKLCGVDIYDRNYGSTDPSVQYPSRYHNSVLGKLDFEDIDKAYKGYKFGININTVKQSQGMFARRAVELMASNTVVISNYSKALTLLFNNFIIISDKVHELEQPLRELLEDNLSYEKFRLIGLRLVLEQHTYSHRVNFIKSVITESPNFQLQPKVLVINFYQTNDDKNISLTNYNRQRFKTKEFMQINIAVLNNEILANIVERAKNVQYVSFISCENYYGANYLSDLILATKYFNGDAIGKLSRYLYVDENLKRINDGHTYSEVSYLPLFSAIIKSSSVTITDLKQFAKHNFEYSLHYNEMLSIDPFNYCEKFYASKGTSKLLDFNDLEIPNNIATVKSINDSLNKNKSTINNKVINNSSLKVWSFKHLSNILINEFPHAITTEVDKTLSLSSNLKPEQNVYIYFDNLLLLERVIDINNAYFYFDCLNVNGDFRLVFEYYDVHKQKLSLNIHENFEGEYALNIPANCKYFKISIRIQGAGELNINSLTFGRKIYEPANLFLNYDCLILIPKCKQSLVLKEALILANKPNRLCAVYIINDSSEQIFNRNLGVDIFEASEKLLIESLQCTSSLKVNMVYLCNQQDKILINRINSAKINHK</sequence>
<feature type="domain" description="Spore protein YkvP/CgeB glycosyl transferase-like" evidence="1">
    <location>
        <begin position="221"/>
        <end position="345"/>
    </location>
</feature>
<name>A0ABZ0GP58_9GAMM</name>
<keyword evidence="3" id="KW-1185">Reference proteome</keyword>
<evidence type="ECO:0000313" key="3">
    <source>
        <dbReference type="Proteomes" id="UP001301442"/>
    </source>
</evidence>
<protein>
    <submittedName>
        <fullName evidence="2">DUF3880 domain-containing protein</fullName>
    </submittedName>
</protein>
<dbReference type="Pfam" id="PF13524">
    <property type="entry name" value="Glyco_trans_1_2"/>
    <property type="match status" value="1"/>
</dbReference>
<dbReference type="RefSeq" id="WP_348396302.1">
    <property type="nucleotide sequence ID" value="NZ_CP136600.1"/>
</dbReference>
<dbReference type="InterPro" id="IPR055259">
    <property type="entry name" value="YkvP/CgeB_Glyco_trans-like"/>
</dbReference>
<evidence type="ECO:0000259" key="1">
    <source>
        <dbReference type="Pfam" id="PF13524"/>
    </source>
</evidence>
<evidence type="ECO:0000313" key="2">
    <source>
        <dbReference type="EMBL" id="WOH37515.1"/>
    </source>
</evidence>
<proteinExistence type="predicted"/>
<accession>A0ABZ0GP58</accession>
<gene>
    <name evidence="2" type="ORF">RI844_19475</name>
</gene>